<keyword evidence="2" id="KW-1185">Reference proteome</keyword>
<gene>
    <name evidence="1" type="ORF">E1163_10540</name>
</gene>
<protein>
    <submittedName>
        <fullName evidence="1">Uncharacterized protein</fullName>
    </submittedName>
</protein>
<proteinExistence type="predicted"/>
<sequence length="83" mass="9899">MFDGADFPKSLDEELFNTWLENGRESSLSYHYMLIIWDEFEAHYQPVYVESRDELNDYAKQKVLNSRESFVAAYDLYSESRVV</sequence>
<name>A0ABW9RR07_9BACT</name>
<dbReference type="EMBL" id="SMLW01000510">
    <property type="protein sequence ID" value="MTI25380.1"/>
    <property type="molecule type" value="Genomic_DNA"/>
</dbReference>
<dbReference type="RefSeq" id="WP_155171431.1">
    <property type="nucleotide sequence ID" value="NZ_BAAAFL010000065.1"/>
</dbReference>
<reference evidence="1 2" key="1">
    <citation type="submission" date="2019-02" db="EMBL/GenBank/DDBJ databases">
        <authorList>
            <person name="Goldberg S.R."/>
            <person name="Haltli B.A."/>
            <person name="Correa H."/>
            <person name="Russell K.G."/>
        </authorList>
    </citation>
    <scope>NUCLEOTIDE SEQUENCE [LARGE SCALE GENOMIC DNA]</scope>
    <source>
        <strain evidence="1 2">JCM 16186</strain>
    </source>
</reference>
<comment type="caution">
    <text evidence="1">The sequence shown here is derived from an EMBL/GenBank/DDBJ whole genome shotgun (WGS) entry which is preliminary data.</text>
</comment>
<evidence type="ECO:0000313" key="2">
    <source>
        <dbReference type="Proteomes" id="UP000798808"/>
    </source>
</evidence>
<dbReference type="Proteomes" id="UP000798808">
    <property type="component" value="Unassembled WGS sequence"/>
</dbReference>
<organism evidence="1 2">
    <name type="scientific">Fulvivirga kasyanovii</name>
    <dbReference type="NCBI Taxonomy" id="396812"/>
    <lineage>
        <taxon>Bacteria</taxon>
        <taxon>Pseudomonadati</taxon>
        <taxon>Bacteroidota</taxon>
        <taxon>Cytophagia</taxon>
        <taxon>Cytophagales</taxon>
        <taxon>Fulvivirgaceae</taxon>
        <taxon>Fulvivirga</taxon>
    </lineage>
</organism>
<evidence type="ECO:0000313" key="1">
    <source>
        <dbReference type="EMBL" id="MTI25380.1"/>
    </source>
</evidence>
<accession>A0ABW9RR07</accession>